<dbReference type="Proteomes" id="UP000814128">
    <property type="component" value="Unassembled WGS sequence"/>
</dbReference>
<reference evidence="1" key="1">
    <citation type="submission" date="2021-02" db="EMBL/GenBank/DDBJ databases">
        <authorList>
            <consortium name="DOE Joint Genome Institute"/>
            <person name="Ahrendt S."/>
            <person name="Looney B.P."/>
            <person name="Miyauchi S."/>
            <person name="Morin E."/>
            <person name="Drula E."/>
            <person name="Courty P.E."/>
            <person name="Chicoki N."/>
            <person name="Fauchery L."/>
            <person name="Kohler A."/>
            <person name="Kuo A."/>
            <person name="Labutti K."/>
            <person name="Pangilinan J."/>
            <person name="Lipzen A."/>
            <person name="Riley R."/>
            <person name="Andreopoulos W."/>
            <person name="He G."/>
            <person name="Johnson J."/>
            <person name="Barry K.W."/>
            <person name="Grigoriev I.V."/>
            <person name="Nagy L."/>
            <person name="Hibbett D."/>
            <person name="Henrissat B."/>
            <person name="Matheny P.B."/>
            <person name="Labbe J."/>
            <person name="Martin F."/>
        </authorList>
    </citation>
    <scope>NUCLEOTIDE SEQUENCE</scope>
    <source>
        <strain evidence="1">EC-137</strain>
    </source>
</reference>
<sequence length="234" mass="26675">MDYFDLSPDKFAWRGSRPHEIETRRADMSDQLIFDVLLVRGGIREPDSLWPPHDPTGLRRLLDAIQTSSYDALKNDCLVYFLLKWHQDGREAQFAQELAIPPQFVSITDAYWHLDSGVDAARAIGLLSDARVHREYSSKVIQALSLAPNPSPLIVRFVRTVKPALTEPGDIDAYLLALAETSFLEAWLYQRSFPDDDKMRGRLLQKIVEWCFVRTSCCMTTSNVTLIDNDSRTA</sequence>
<reference evidence="1" key="2">
    <citation type="journal article" date="2022" name="New Phytol.">
        <title>Evolutionary transition to the ectomycorrhizal habit in the genomes of a hyperdiverse lineage of mushroom-forming fungi.</title>
        <authorList>
            <person name="Looney B."/>
            <person name="Miyauchi S."/>
            <person name="Morin E."/>
            <person name="Drula E."/>
            <person name="Courty P.E."/>
            <person name="Kohler A."/>
            <person name="Kuo A."/>
            <person name="LaButti K."/>
            <person name="Pangilinan J."/>
            <person name="Lipzen A."/>
            <person name="Riley R."/>
            <person name="Andreopoulos W."/>
            <person name="He G."/>
            <person name="Johnson J."/>
            <person name="Nolan M."/>
            <person name="Tritt A."/>
            <person name="Barry K.W."/>
            <person name="Grigoriev I.V."/>
            <person name="Nagy L.G."/>
            <person name="Hibbett D."/>
            <person name="Henrissat B."/>
            <person name="Matheny P.B."/>
            <person name="Labbe J."/>
            <person name="Martin F.M."/>
        </authorList>
    </citation>
    <scope>NUCLEOTIDE SEQUENCE</scope>
    <source>
        <strain evidence="1">EC-137</strain>
    </source>
</reference>
<evidence type="ECO:0000313" key="1">
    <source>
        <dbReference type="EMBL" id="KAI0032871.1"/>
    </source>
</evidence>
<proteinExistence type="predicted"/>
<organism evidence="1 2">
    <name type="scientific">Vararia minispora EC-137</name>
    <dbReference type="NCBI Taxonomy" id="1314806"/>
    <lineage>
        <taxon>Eukaryota</taxon>
        <taxon>Fungi</taxon>
        <taxon>Dikarya</taxon>
        <taxon>Basidiomycota</taxon>
        <taxon>Agaricomycotina</taxon>
        <taxon>Agaricomycetes</taxon>
        <taxon>Russulales</taxon>
        <taxon>Lachnocladiaceae</taxon>
        <taxon>Vararia</taxon>
    </lineage>
</organism>
<comment type="caution">
    <text evidence="1">The sequence shown here is derived from an EMBL/GenBank/DDBJ whole genome shotgun (WGS) entry which is preliminary data.</text>
</comment>
<keyword evidence="2" id="KW-1185">Reference proteome</keyword>
<protein>
    <submittedName>
        <fullName evidence="1">Nuclear pore complex assembly-domain-containing protein</fullName>
    </submittedName>
</protein>
<dbReference type="EMBL" id="MU273534">
    <property type="protein sequence ID" value="KAI0032871.1"/>
    <property type="molecule type" value="Genomic_DNA"/>
</dbReference>
<name>A0ACB8QND3_9AGAM</name>
<gene>
    <name evidence="1" type="ORF">K488DRAFT_48964</name>
</gene>
<evidence type="ECO:0000313" key="2">
    <source>
        <dbReference type="Proteomes" id="UP000814128"/>
    </source>
</evidence>
<accession>A0ACB8QND3</accession>